<evidence type="ECO:0000256" key="10">
    <source>
        <dbReference type="ARBA" id="ARBA00048494"/>
    </source>
</evidence>
<feature type="domain" description="NodB homology" evidence="13">
    <location>
        <begin position="139"/>
        <end position="337"/>
    </location>
</feature>
<keyword evidence="12" id="KW-0732">Signal</keyword>
<evidence type="ECO:0000256" key="3">
    <source>
        <dbReference type="ARBA" id="ARBA00022622"/>
    </source>
</evidence>
<comment type="catalytic activity">
    <reaction evidence="10">
        <text>[(1-&gt;4)-N-acetyl-beta-D-glucosaminyl](n) + n H2O = chitosan + n acetate</text>
        <dbReference type="Rhea" id="RHEA:10464"/>
        <dbReference type="Rhea" id="RHEA-COMP:9593"/>
        <dbReference type="Rhea" id="RHEA-COMP:9597"/>
        <dbReference type="ChEBI" id="CHEBI:15377"/>
        <dbReference type="ChEBI" id="CHEBI:17029"/>
        <dbReference type="ChEBI" id="CHEBI:30089"/>
        <dbReference type="ChEBI" id="CHEBI:57704"/>
        <dbReference type="EC" id="3.5.1.41"/>
    </reaction>
    <physiologicalReaction direction="left-to-right" evidence="10">
        <dbReference type="Rhea" id="RHEA:10465"/>
    </physiologicalReaction>
</comment>
<feature type="signal peptide" evidence="12">
    <location>
        <begin position="1"/>
        <end position="19"/>
    </location>
</feature>
<dbReference type="GO" id="GO:0005886">
    <property type="term" value="C:plasma membrane"/>
    <property type="evidence" value="ECO:0007669"/>
    <property type="project" value="UniProtKB-SubCell"/>
</dbReference>
<proteinExistence type="predicted"/>
<dbReference type="GO" id="GO:0098552">
    <property type="term" value="C:side of membrane"/>
    <property type="evidence" value="ECO:0007669"/>
    <property type="project" value="UniProtKB-KW"/>
</dbReference>
<evidence type="ECO:0000313" key="14">
    <source>
        <dbReference type="EMBL" id="KAK0557048.1"/>
    </source>
</evidence>
<dbReference type="Gene3D" id="3.20.20.370">
    <property type="entry name" value="Glycoside hydrolase/deacetylase"/>
    <property type="match status" value="1"/>
</dbReference>
<dbReference type="PANTHER" id="PTHR10587">
    <property type="entry name" value="GLYCOSYL TRANSFERASE-RELATED"/>
    <property type="match status" value="1"/>
</dbReference>
<dbReference type="AlphaFoldDB" id="A0AAN6GVD0"/>
<dbReference type="Pfam" id="PF01522">
    <property type="entry name" value="Polysacc_deac_1"/>
    <property type="match status" value="1"/>
</dbReference>
<evidence type="ECO:0000256" key="4">
    <source>
        <dbReference type="ARBA" id="ARBA00023024"/>
    </source>
</evidence>
<dbReference type="PROSITE" id="PS51677">
    <property type="entry name" value="NODB"/>
    <property type="match status" value="1"/>
</dbReference>
<name>A0AAN6GVD0_9BASI</name>
<keyword evidence="3" id="KW-0472">Membrane</keyword>
<evidence type="ECO:0000256" key="11">
    <source>
        <dbReference type="SAM" id="MobiDB-lite"/>
    </source>
</evidence>
<dbReference type="PANTHER" id="PTHR10587:SF135">
    <property type="entry name" value="CHITIN DEACETYLASE 3"/>
    <property type="match status" value="1"/>
</dbReference>
<keyword evidence="3" id="KW-0325">Glycoprotein</keyword>
<keyword evidence="3" id="KW-0336">GPI-anchor</keyword>
<dbReference type="GO" id="GO:0006032">
    <property type="term" value="P:chitin catabolic process"/>
    <property type="evidence" value="ECO:0007669"/>
    <property type="project" value="UniProtKB-KW"/>
</dbReference>
<keyword evidence="6" id="KW-0170">Cobalt</keyword>
<evidence type="ECO:0000256" key="5">
    <source>
        <dbReference type="ARBA" id="ARBA00023277"/>
    </source>
</evidence>
<keyword evidence="4" id="KW-0146">Chitin degradation</keyword>
<dbReference type="InterPro" id="IPR011330">
    <property type="entry name" value="Glyco_hydro/deAcase_b/a-brl"/>
</dbReference>
<evidence type="ECO:0000259" key="13">
    <source>
        <dbReference type="PROSITE" id="PS51677"/>
    </source>
</evidence>
<protein>
    <recommendedName>
        <fullName evidence="9">chitin deacetylase</fullName>
        <ecNumber evidence="9">3.5.1.41</ecNumber>
    </recommendedName>
</protein>
<keyword evidence="15" id="KW-1185">Reference proteome</keyword>
<feature type="chain" id="PRO_5042847382" description="chitin deacetylase" evidence="12">
    <location>
        <begin position="20"/>
        <end position="361"/>
    </location>
</feature>
<evidence type="ECO:0000256" key="6">
    <source>
        <dbReference type="ARBA" id="ARBA00023285"/>
    </source>
</evidence>
<comment type="cofactor">
    <cofactor evidence="1">
        <name>Co(2+)</name>
        <dbReference type="ChEBI" id="CHEBI:48828"/>
    </cofactor>
</comment>
<evidence type="ECO:0000256" key="7">
    <source>
        <dbReference type="ARBA" id="ARBA00023288"/>
    </source>
</evidence>
<gene>
    <name evidence="14" type="ORF">OC846_000694</name>
</gene>
<sequence>MVRTTFLLVLSAAFATVYGHNIAALKRAGGHSKRAAPLRQNVEERSSTESFTQGRITWHRHPDGENYPTDWSIAPASSNKPAWVAALNAAISEGKIPNIPPSKLDKNGSPYYPKGTPDPCNWSLTTCQGKNDIYFAPDGHVGVQFDDGPTPASPELTSFLGQNHIGATHFMIGSNIFDYPQNFDATFKTSGQHIAVHTWSHNMCTTLSNEVVLAELAWTIQIIYNRSGKIPLWWRAPYGDLDNRVRAIATEVLGMTAVNWNYDSNDWCMEDNGTSDCAGEYPGATQASINQYIDKTLAKKSKSPGVIMLEHELTKYSVGAFIKHTWPGINNNGWKHASIPNLYKRPWYANSFNNTTPNASS</sequence>
<evidence type="ECO:0000256" key="1">
    <source>
        <dbReference type="ARBA" id="ARBA00001941"/>
    </source>
</evidence>
<dbReference type="GO" id="GO:0009272">
    <property type="term" value="P:fungal-type cell wall biogenesis"/>
    <property type="evidence" value="ECO:0007669"/>
    <property type="project" value="UniProtKB-ARBA"/>
</dbReference>
<evidence type="ECO:0000313" key="15">
    <source>
        <dbReference type="Proteomes" id="UP001176517"/>
    </source>
</evidence>
<evidence type="ECO:0000256" key="2">
    <source>
        <dbReference type="ARBA" id="ARBA00004609"/>
    </source>
</evidence>
<dbReference type="GO" id="GO:0000272">
    <property type="term" value="P:polysaccharide catabolic process"/>
    <property type="evidence" value="ECO:0007669"/>
    <property type="project" value="UniProtKB-KW"/>
</dbReference>
<dbReference type="EC" id="3.5.1.41" evidence="9"/>
<dbReference type="EMBL" id="JAPDMZ010000008">
    <property type="protein sequence ID" value="KAK0557048.1"/>
    <property type="molecule type" value="Genomic_DNA"/>
</dbReference>
<keyword evidence="7" id="KW-0449">Lipoprotein</keyword>
<keyword evidence="5" id="KW-0119">Carbohydrate metabolism</keyword>
<comment type="subcellular location">
    <subcellularLocation>
        <location evidence="2">Cell membrane</location>
        <topology evidence="2">Lipid-anchor</topology>
        <topology evidence="2">GPI-anchor</topology>
    </subcellularLocation>
</comment>
<evidence type="ECO:0000256" key="9">
    <source>
        <dbReference type="ARBA" id="ARBA00024056"/>
    </source>
</evidence>
<evidence type="ECO:0000256" key="8">
    <source>
        <dbReference type="ARBA" id="ARBA00023326"/>
    </source>
</evidence>
<dbReference type="GO" id="GO:0004099">
    <property type="term" value="F:chitin deacetylase activity"/>
    <property type="evidence" value="ECO:0007669"/>
    <property type="project" value="UniProtKB-EC"/>
</dbReference>
<reference evidence="14" key="1">
    <citation type="journal article" date="2023" name="PhytoFront">
        <title>Draft Genome Resources of Seven Strains of Tilletia horrida, Causal Agent of Kernel Smut of Rice.</title>
        <authorList>
            <person name="Khanal S."/>
            <person name="Antony Babu S."/>
            <person name="Zhou X.G."/>
        </authorList>
    </citation>
    <scope>NUCLEOTIDE SEQUENCE</scope>
    <source>
        <strain evidence="14">TX6</strain>
    </source>
</reference>
<dbReference type="InterPro" id="IPR050248">
    <property type="entry name" value="Polysacc_deacetylase_ArnD"/>
</dbReference>
<keyword evidence="8" id="KW-0624">Polysaccharide degradation</keyword>
<evidence type="ECO:0000256" key="12">
    <source>
        <dbReference type="SAM" id="SignalP"/>
    </source>
</evidence>
<dbReference type="Proteomes" id="UP001176517">
    <property type="component" value="Unassembled WGS sequence"/>
</dbReference>
<organism evidence="14 15">
    <name type="scientific">Tilletia horrida</name>
    <dbReference type="NCBI Taxonomy" id="155126"/>
    <lineage>
        <taxon>Eukaryota</taxon>
        <taxon>Fungi</taxon>
        <taxon>Dikarya</taxon>
        <taxon>Basidiomycota</taxon>
        <taxon>Ustilaginomycotina</taxon>
        <taxon>Exobasidiomycetes</taxon>
        <taxon>Tilletiales</taxon>
        <taxon>Tilletiaceae</taxon>
        <taxon>Tilletia</taxon>
    </lineage>
</organism>
<accession>A0AAN6GVD0</accession>
<feature type="region of interest" description="Disordered" evidence="11">
    <location>
        <begin position="29"/>
        <end position="51"/>
    </location>
</feature>
<dbReference type="InterPro" id="IPR002509">
    <property type="entry name" value="NODB_dom"/>
</dbReference>
<dbReference type="SUPFAM" id="SSF88713">
    <property type="entry name" value="Glycoside hydrolase/deacetylase"/>
    <property type="match status" value="1"/>
</dbReference>
<comment type="caution">
    <text evidence="14">The sequence shown here is derived from an EMBL/GenBank/DDBJ whole genome shotgun (WGS) entry which is preliminary data.</text>
</comment>